<dbReference type="AlphaFoldDB" id="A0A8H7R579"/>
<evidence type="ECO:0000313" key="8">
    <source>
        <dbReference type="EMBL" id="KAG2203820.1"/>
    </source>
</evidence>
<evidence type="ECO:0000256" key="1">
    <source>
        <dbReference type="ARBA" id="ARBA00025711"/>
    </source>
</evidence>
<dbReference type="InterPro" id="IPR011763">
    <property type="entry name" value="COA_CT_C"/>
</dbReference>
<dbReference type="OrthoDB" id="439921at2759"/>
<dbReference type="InterPro" id="IPR034733">
    <property type="entry name" value="AcCoA_carboxyl_beta"/>
</dbReference>
<proteinExistence type="predicted"/>
<dbReference type="GO" id="GO:0006552">
    <property type="term" value="P:L-leucine catabolic process"/>
    <property type="evidence" value="ECO:0007669"/>
    <property type="project" value="UniProtKB-UniPathway"/>
</dbReference>
<dbReference type="EC" id="6.4.1.4" evidence="2"/>
<dbReference type="PROSITE" id="PS50980">
    <property type="entry name" value="COA_CT_NTER"/>
    <property type="match status" value="1"/>
</dbReference>
<dbReference type="UniPathway" id="UPA00363">
    <property type="reaction ID" value="UER00861"/>
</dbReference>
<dbReference type="FunFam" id="3.90.226.10:FF:000021">
    <property type="entry name" value="Acetyl-CoA carboxylase carboxyltransferase subunit"/>
    <property type="match status" value="1"/>
</dbReference>
<comment type="catalytic activity">
    <reaction evidence="5">
        <text>3-methylbut-2-enoyl-CoA + hydrogencarbonate + ATP = 3-methyl-(2E)-glutaconyl-CoA + ADP + phosphate + H(+)</text>
        <dbReference type="Rhea" id="RHEA:13589"/>
        <dbReference type="ChEBI" id="CHEBI:15378"/>
        <dbReference type="ChEBI" id="CHEBI:17544"/>
        <dbReference type="ChEBI" id="CHEBI:30616"/>
        <dbReference type="ChEBI" id="CHEBI:43474"/>
        <dbReference type="ChEBI" id="CHEBI:57344"/>
        <dbReference type="ChEBI" id="CHEBI:57346"/>
        <dbReference type="ChEBI" id="CHEBI:456216"/>
        <dbReference type="EC" id="6.4.1.4"/>
    </reaction>
</comment>
<evidence type="ECO:0000259" key="7">
    <source>
        <dbReference type="PROSITE" id="PS50989"/>
    </source>
</evidence>
<dbReference type="PROSITE" id="PS50989">
    <property type="entry name" value="COA_CT_CTER"/>
    <property type="match status" value="1"/>
</dbReference>
<evidence type="ECO:0000259" key="6">
    <source>
        <dbReference type="PROSITE" id="PS50980"/>
    </source>
</evidence>
<dbReference type="PANTHER" id="PTHR22855:SF46">
    <property type="entry name" value="METHYLCROTONOYL-COA CARBOXYLASE"/>
    <property type="match status" value="1"/>
</dbReference>
<accession>A0A8H7R579</accession>
<sequence>MSTLTSRDHLVQRHPTVINKTSPEFKNNVEEWQVLIDDLKERLKEATGEGKPKSIALHRKRGQLSARERVELVLDEDSPFLELCALAGYDQDDMTLGGSLVSGIGLVSGVMCIVSANVATMAGGAMNETSALKGGRLHQIAIQNKLPTVTFVQSAGANLQQQFRVFHRGGAGFRNQAIQSKAGVPSCCVVFGSSTAGGAYTPGMSDYVIMVKTAKKCCVLLQKQAQVFLGGPPLVQMATGEITDSESLGGADMHSRVSGVSDQLANDEFDGIRKAREWVANLNWEQKGNLPLRHLNCEYEEPYYPADELLGIVSANIRIPFDATEVIIRLVDGSRFTPFKPNYGGNLVCGWAFIQGIPVGILANNNVIFTQEANKATQFIQLCNMKNTPLVYLQNITGFMVGKRYEEEGIIKAGSRFINAVSNSTVPAITIMMGASYGAGNYAMCGRAYEPRFLFSWPNSKCSVMGAEQLTGVLDLVMRQGAARMGQKIDEELANDRKAMFQASVEAESDVYYTSSRLLDDGIIDPRDTRTVLGFCLSAIYNHKVEGGNLYGVSRM</sequence>
<name>A0A8H7R579_9FUNG</name>
<evidence type="ECO:0000313" key="9">
    <source>
        <dbReference type="Proteomes" id="UP000650833"/>
    </source>
</evidence>
<comment type="caution">
    <text evidence="8">The sequence shown here is derived from an EMBL/GenBank/DDBJ whole genome shotgun (WGS) entry which is preliminary data.</text>
</comment>
<dbReference type="EMBL" id="JAEPRC010000216">
    <property type="protein sequence ID" value="KAG2203820.1"/>
    <property type="molecule type" value="Genomic_DNA"/>
</dbReference>
<comment type="pathway">
    <text evidence="1">Amino-acid degradation; L-leucine degradation; (S)-3-hydroxy-3-methylglutaryl-CoA from 3-isovaleryl-CoA: step 2/3.</text>
</comment>
<protein>
    <recommendedName>
        <fullName evidence="2">methylcrotonoyl-CoA carboxylase</fullName>
        <ecNumber evidence="2">6.4.1.4</ecNumber>
    </recommendedName>
    <alternativeName>
        <fullName evidence="4">3-methylcrotonyl-CoA carboxylase 2</fullName>
    </alternativeName>
    <alternativeName>
        <fullName evidence="3">3-methylcrotonyl-CoA:carbon dioxide ligase subunit beta</fullName>
    </alternativeName>
</protein>
<dbReference type="GO" id="GO:0004485">
    <property type="term" value="F:methylcrotonoyl-CoA carboxylase activity"/>
    <property type="evidence" value="ECO:0007669"/>
    <property type="project" value="UniProtKB-EC"/>
</dbReference>
<evidence type="ECO:0000256" key="4">
    <source>
        <dbReference type="ARBA" id="ARBA00031404"/>
    </source>
</evidence>
<dbReference type="Pfam" id="PF01039">
    <property type="entry name" value="Carboxyl_trans"/>
    <property type="match status" value="1"/>
</dbReference>
<dbReference type="FunFam" id="3.90.226.10:FF:000030">
    <property type="entry name" value="Acetyl-CoA carboxylase carboxyltransferase subunit"/>
    <property type="match status" value="1"/>
</dbReference>
<feature type="domain" description="CoA carboxyltransferase N-terminal" evidence="6">
    <location>
        <begin position="27"/>
        <end position="294"/>
    </location>
</feature>
<organism evidence="8 9">
    <name type="scientific">Mucor plumbeus</name>
    <dbReference type="NCBI Taxonomy" id="97098"/>
    <lineage>
        <taxon>Eukaryota</taxon>
        <taxon>Fungi</taxon>
        <taxon>Fungi incertae sedis</taxon>
        <taxon>Mucoromycota</taxon>
        <taxon>Mucoromycotina</taxon>
        <taxon>Mucoromycetes</taxon>
        <taxon>Mucorales</taxon>
        <taxon>Mucorineae</taxon>
        <taxon>Mucoraceae</taxon>
        <taxon>Mucor</taxon>
    </lineage>
</organism>
<feature type="domain" description="CoA carboxyltransferase C-terminal" evidence="7">
    <location>
        <begin position="301"/>
        <end position="556"/>
    </location>
</feature>
<dbReference type="Gene3D" id="3.90.226.10">
    <property type="entry name" value="2-enoyl-CoA Hydratase, Chain A, domain 1"/>
    <property type="match status" value="2"/>
</dbReference>
<dbReference type="Proteomes" id="UP000650833">
    <property type="component" value="Unassembled WGS sequence"/>
</dbReference>
<dbReference type="InterPro" id="IPR011762">
    <property type="entry name" value="COA_CT_N"/>
</dbReference>
<dbReference type="PANTHER" id="PTHR22855">
    <property type="entry name" value="ACETYL, PROPIONYL, PYRUVATE, AND GLUTACONYL CARBOXYLASE-RELATED"/>
    <property type="match status" value="1"/>
</dbReference>
<dbReference type="SUPFAM" id="SSF52096">
    <property type="entry name" value="ClpP/crotonase"/>
    <property type="match status" value="2"/>
</dbReference>
<dbReference type="InterPro" id="IPR045190">
    <property type="entry name" value="MCCB/AccD1-like"/>
</dbReference>
<evidence type="ECO:0000256" key="3">
    <source>
        <dbReference type="ARBA" id="ARBA00031237"/>
    </source>
</evidence>
<gene>
    <name evidence="8" type="ORF">INT46_008017</name>
</gene>
<evidence type="ECO:0000256" key="5">
    <source>
        <dbReference type="ARBA" id="ARBA00052347"/>
    </source>
</evidence>
<reference evidence="8" key="1">
    <citation type="submission" date="2020-12" db="EMBL/GenBank/DDBJ databases">
        <title>Metabolic potential, ecology and presence of endohyphal bacteria is reflected in genomic diversity of Mucoromycotina.</title>
        <authorList>
            <person name="Muszewska A."/>
            <person name="Okrasinska A."/>
            <person name="Steczkiewicz K."/>
            <person name="Drgas O."/>
            <person name="Orlowska M."/>
            <person name="Perlinska-Lenart U."/>
            <person name="Aleksandrzak-Piekarczyk T."/>
            <person name="Szatraj K."/>
            <person name="Zielenkiewicz U."/>
            <person name="Pilsyk S."/>
            <person name="Malc E."/>
            <person name="Mieczkowski P."/>
            <person name="Kruszewska J.S."/>
            <person name="Biernat P."/>
            <person name="Pawlowska J."/>
        </authorList>
    </citation>
    <scope>NUCLEOTIDE SEQUENCE</scope>
    <source>
        <strain evidence="8">CBS 226.32</strain>
    </source>
</reference>
<keyword evidence="9" id="KW-1185">Reference proteome</keyword>
<dbReference type="InterPro" id="IPR029045">
    <property type="entry name" value="ClpP/crotonase-like_dom_sf"/>
</dbReference>
<evidence type="ECO:0000256" key="2">
    <source>
        <dbReference type="ARBA" id="ARBA00026116"/>
    </source>
</evidence>